<dbReference type="InterPro" id="IPR036280">
    <property type="entry name" value="Multihaem_cyt_sf"/>
</dbReference>
<gene>
    <name evidence="3" type="ORF">DSM101010T_02990</name>
</gene>
<feature type="domain" description="Cytochrome c-552/4" evidence="2">
    <location>
        <begin position="39"/>
        <end position="112"/>
    </location>
</feature>
<feature type="chain" id="PRO_5029666308" description="Cytochrome c-552/4 domain-containing protein" evidence="1">
    <location>
        <begin position="31"/>
        <end position="158"/>
    </location>
</feature>
<dbReference type="Pfam" id="PF13435">
    <property type="entry name" value="Cytochrome_C554"/>
    <property type="match status" value="1"/>
</dbReference>
<evidence type="ECO:0000313" key="4">
    <source>
        <dbReference type="Proteomes" id="UP000503840"/>
    </source>
</evidence>
<dbReference type="InterPro" id="IPR023155">
    <property type="entry name" value="Cyt_c-552/4"/>
</dbReference>
<keyword evidence="1" id="KW-0732">Signal</keyword>
<proteinExistence type="predicted"/>
<dbReference type="Proteomes" id="UP000503840">
    <property type="component" value="Unassembled WGS sequence"/>
</dbReference>
<sequence length="158" mass="17181">MNRLRIPLSLAAATLIGALLWTAHPLSVRAESTYVGTDACAECHEDQYNKFKKYAKKAKSAHSVKIMAPKLTRSELESCYGCHTTGYGKPGGFESFEKTPHLSDAGCEVCHGPGSEHVESGGDPSLIHNPEMNECLTCHNEDRVKSFGFRPLLHGGAH</sequence>
<organism evidence="3 4">
    <name type="scientific">Desulfovibrio subterraneus</name>
    <dbReference type="NCBI Taxonomy" id="2718620"/>
    <lineage>
        <taxon>Bacteria</taxon>
        <taxon>Pseudomonadati</taxon>
        <taxon>Thermodesulfobacteriota</taxon>
        <taxon>Desulfovibrionia</taxon>
        <taxon>Desulfovibrionales</taxon>
        <taxon>Desulfovibrionaceae</taxon>
        <taxon>Desulfovibrio</taxon>
    </lineage>
</organism>
<dbReference type="EMBL" id="BLVO01000004">
    <property type="protein sequence ID" value="GFM31934.1"/>
    <property type="molecule type" value="Genomic_DNA"/>
</dbReference>
<keyword evidence="4" id="KW-1185">Reference proteome</keyword>
<evidence type="ECO:0000313" key="3">
    <source>
        <dbReference type="EMBL" id="GFM31934.1"/>
    </source>
</evidence>
<dbReference type="SUPFAM" id="SSF48695">
    <property type="entry name" value="Multiheme cytochromes"/>
    <property type="match status" value="1"/>
</dbReference>
<feature type="signal peptide" evidence="1">
    <location>
        <begin position="1"/>
        <end position="30"/>
    </location>
</feature>
<evidence type="ECO:0000259" key="2">
    <source>
        <dbReference type="Pfam" id="PF13435"/>
    </source>
</evidence>
<name>A0A7J0BFJ2_9BACT</name>
<dbReference type="AlphaFoldDB" id="A0A7J0BFJ2"/>
<dbReference type="Gene3D" id="1.10.1130.10">
    <property type="entry name" value="Flavocytochrome C3, Chain A"/>
    <property type="match status" value="1"/>
</dbReference>
<accession>A0A7J0BFJ2</accession>
<dbReference type="RefSeq" id="WP_174403622.1">
    <property type="nucleotide sequence ID" value="NZ_BLVO01000004.1"/>
</dbReference>
<protein>
    <recommendedName>
        <fullName evidence="2">Cytochrome c-552/4 domain-containing protein</fullName>
    </recommendedName>
</protein>
<reference evidence="3 4" key="1">
    <citation type="submission" date="2020-05" db="EMBL/GenBank/DDBJ databases">
        <title>Draft genome sequence of Desulfovibrio sp. strain HN2T.</title>
        <authorList>
            <person name="Ueno A."/>
            <person name="Tamazawa S."/>
            <person name="Tamamura S."/>
            <person name="Murakami T."/>
            <person name="Kiyama T."/>
            <person name="Inomata H."/>
            <person name="Amano Y."/>
            <person name="Miyakawa K."/>
            <person name="Tamaki H."/>
            <person name="Naganuma T."/>
            <person name="Kaneko K."/>
        </authorList>
    </citation>
    <scope>NUCLEOTIDE SEQUENCE [LARGE SCALE GENOMIC DNA]</scope>
    <source>
        <strain evidence="3 4">HN2</strain>
    </source>
</reference>
<evidence type="ECO:0000256" key="1">
    <source>
        <dbReference type="SAM" id="SignalP"/>
    </source>
</evidence>
<comment type="caution">
    <text evidence="3">The sequence shown here is derived from an EMBL/GenBank/DDBJ whole genome shotgun (WGS) entry which is preliminary data.</text>
</comment>